<dbReference type="PANTHER" id="PTHR14413:SF16">
    <property type="entry name" value="LARGE RIBOSOMAL SUBUNIT PROTEIN BL17M"/>
    <property type="match status" value="1"/>
</dbReference>
<dbReference type="Gene3D" id="3.90.1030.10">
    <property type="entry name" value="Ribosomal protein L17"/>
    <property type="match status" value="1"/>
</dbReference>
<dbReference type="HAMAP" id="MF_01368">
    <property type="entry name" value="Ribosomal_bL17"/>
    <property type="match status" value="1"/>
</dbReference>
<dbReference type="GO" id="GO:0006412">
    <property type="term" value="P:translation"/>
    <property type="evidence" value="ECO:0007669"/>
    <property type="project" value="UniProtKB-UniRule"/>
</dbReference>
<evidence type="ECO:0000256" key="5">
    <source>
        <dbReference type="RuleBase" id="RU000660"/>
    </source>
</evidence>
<dbReference type="GO" id="GO:0022625">
    <property type="term" value="C:cytosolic large ribosomal subunit"/>
    <property type="evidence" value="ECO:0007669"/>
    <property type="project" value="TreeGrafter"/>
</dbReference>
<proteinExistence type="inferred from homology"/>
<dbReference type="InterPro" id="IPR047859">
    <property type="entry name" value="Ribosomal_bL17_CS"/>
</dbReference>
<organism evidence="6 7">
    <name type="scientific">Anaerofustis stercorihominis DSM 17244</name>
    <dbReference type="NCBI Taxonomy" id="445971"/>
    <lineage>
        <taxon>Bacteria</taxon>
        <taxon>Bacillati</taxon>
        <taxon>Bacillota</taxon>
        <taxon>Clostridia</taxon>
        <taxon>Eubacteriales</taxon>
        <taxon>Eubacteriaceae</taxon>
        <taxon>Anaerofustis</taxon>
    </lineage>
</organism>
<accession>B1CA44</accession>
<protein>
    <recommendedName>
        <fullName evidence="4">Large ribosomal subunit protein bL17</fullName>
    </recommendedName>
</protein>
<dbReference type="GO" id="GO:0003735">
    <property type="term" value="F:structural constituent of ribosome"/>
    <property type="evidence" value="ECO:0007669"/>
    <property type="project" value="InterPro"/>
</dbReference>
<dbReference type="EMBL" id="ABIL02000006">
    <property type="protein sequence ID" value="EDS72362.1"/>
    <property type="molecule type" value="Genomic_DNA"/>
</dbReference>
<dbReference type="PROSITE" id="PS01167">
    <property type="entry name" value="RIBOSOMAL_L17"/>
    <property type="match status" value="1"/>
</dbReference>
<dbReference type="PANTHER" id="PTHR14413">
    <property type="entry name" value="RIBOSOMAL PROTEIN L17"/>
    <property type="match status" value="1"/>
</dbReference>
<dbReference type="eggNOG" id="COG0203">
    <property type="taxonomic scope" value="Bacteria"/>
</dbReference>
<evidence type="ECO:0000256" key="4">
    <source>
        <dbReference type="HAMAP-Rule" id="MF_01368"/>
    </source>
</evidence>
<dbReference type="STRING" id="445971.ANASTE_02078"/>
<keyword evidence="2 4" id="KW-0689">Ribosomal protein</keyword>
<comment type="caution">
    <text evidence="6">The sequence shown here is derived from an EMBL/GenBank/DDBJ whole genome shotgun (WGS) entry which is preliminary data.</text>
</comment>
<dbReference type="NCBIfam" id="TIGR00059">
    <property type="entry name" value="L17"/>
    <property type="match status" value="1"/>
</dbReference>
<evidence type="ECO:0000313" key="7">
    <source>
        <dbReference type="Proteomes" id="UP000005178"/>
    </source>
</evidence>
<dbReference type="AlphaFoldDB" id="B1CA44"/>
<dbReference type="Proteomes" id="UP000005178">
    <property type="component" value="Unassembled WGS sequence"/>
</dbReference>
<reference evidence="6" key="2">
    <citation type="submission" date="2013-08" db="EMBL/GenBank/DDBJ databases">
        <title>Draft genome sequence of Anaerofustis stercorihominis (DSM 17244).</title>
        <authorList>
            <person name="Sudarsanam P."/>
            <person name="Ley R."/>
            <person name="Guruge J."/>
            <person name="Turnbaugh P.J."/>
            <person name="Mahowald M."/>
            <person name="Liep D."/>
            <person name="Gordon J."/>
        </authorList>
    </citation>
    <scope>NUCLEOTIDE SEQUENCE</scope>
    <source>
        <strain evidence="6">DSM 17244</strain>
    </source>
</reference>
<dbReference type="HOGENOM" id="CLU_074407_2_2_9"/>
<dbReference type="InterPro" id="IPR036373">
    <property type="entry name" value="Ribosomal_bL17_sf"/>
</dbReference>
<keyword evidence="3 4" id="KW-0687">Ribonucleoprotein</keyword>
<dbReference type="Pfam" id="PF01196">
    <property type="entry name" value="Ribosomal_L17"/>
    <property type="match status" value="1"/>
</dbReference>
<keyword evidence="7" id="KW-1185">Reference proteome</keyword>
<name>B1CA44_9FIRM</name>
<evidence type="ECO:0000256" key="1">
    <source>
        <dbReference type="ARBA" id="ARBA00008777"/>
    </source>
</evidence>
<comment type="similarity">
    <text evidence="1 4 5">Belongs to the bacterial ribosomal protein bL17 family.</text>
</comment>
<comment type="subunit">
    <text evidence="4">Part of the 50S ribosomal subunit. Contacts protein L32.</text>
</comment>
<reference evidence="6" key="1">
    <citation type="submission" date="2008-01" db="EMBL/GenBank/DDBJ databases">
        <authorList>
            <person name="Fulton L."/>
            <person name="Clifton S."/>
            <person name="Fulton B."/>
            <person name="Xu J."/>
            <person name="Minx P."/>
            <person name="Pepin K.H."/>
            <person name="Johnson M."/>
            <person name="Thiruvilangam P."/>
            <person name="Bhonagiri V."/>
            <person name="Nash W.E."/>
            <person name="Mardis E.R."/>
            <person name="Wilson R.K."/>
        </authorList>
    </citation>
    <scope>NUCLEOTIDE SEQUENCE [LARGE SCALE GENOMIC DNA]</scope>
    <source>
        <strain evidence="6">DSM 17244</strain>
    </source>
</reference>
<dbReference type="SUPFAM" id="SSF64263">
    <property type="entry name" value="Prokaryotic ribosomal protein L17"/>
    <property type="match status" value="1"/>
</dbReference>
<dbReference type="FunFam" id="3.90.1030.10:FF:000001">
    <property type="entry name" value="50S ribosomal protein L17"/>
    <property type="match status" value="1"/>
</dbReference>
<dbReference type="InterPro" id="IPR000456">
    <property type="entry name" value="Ribosomal_bL17"/>
</dbReference>
<gene>
    <name evidence="4 6" type="primary">rplQ</name>
    <name evidence="6" type="ORF">ANASTE_02078</name>
</gene>
<evidence type="ECO:0000313" key="6">
    <source>
        <dbReference type="EMBL" id="EDS72362.1"/>
    </source>
</evidence>
<sequence length="116" mass="13357">MMAGYRKLGKASDKRKAMLRGLVTDTLRYERINTTLFRAKEARKIVDKMITLGKRGDLHARRQALSYIYDKRVVDKLFNEIAPKYENRDGGYTRIYKLGARRGDGAETAILELVSE</sequence>
<evidence type="ECO:0000256" key="3">
    <source>
        <dbReference type="ARBA" id="ARBA00023274"/>
    </source>
</evidence>
<evidence type="ECO:0000256" key="2">
    <source>
        <dbReference type="ARBA" id="ARBA00022980"/>
    </source>
</evidence>